<reference evidence="1" key="1">
    <citation type="journal article" date="2015" name="Nature">
        <title>Complex archaea that bridge the gap between prokaryotes and eukaryotes.</title>
        <authorList>
            <person name="Spang A."/>
            <person name="Saw J.H."/>
            <person name="Jorgensen S.L."/>
            <person name="Zaremba-Niedzwiedzka K."/>
            <person name="Martijn J."/>
            <person name="Lind A.E."/>
            <person name="van Eijk R."/>
            <person name="Schleper C."/>
            <person name="Guy L."/>
            <person name="Ettema T.J."/>
        </authorList>
    </citation>
    <scope>NUCLEOTIDE SEQUENCE</scope>
</reference>
<protein>
    <submittedName>
        <fullName evidence="1">Uncharacterized protein</fullName>
    </submittedName>
</protein>
<sequence length="85" mass="9562">WATDDLRVDGWRIAWIDDGSGAQVRPLGDHPSAFRIISQQGPVLSPMLYVCPQEQGRKRSCEKCRYSFEGKRGDVVFLLHTGAKT</sequence>
<organism evidence="1">
    <name type="scientific">marine sediment metagenome</name>
    <dbReference type="NCBI Taxonomy" id="412755"/>
    <lineage>
        <taxon>unclassified sequences</taxon>
        <taxon>metagenomes</taxon>
        <taxon>ecological metagenomes</taxon>
    </lineage>
</organism>
<name>A0A0F9CI69_9ZZZZ</name>
<gene>
    <name evidence="1" type="ORF">LCGC14_2663670</name>
</gene>
<proteinExistence type="predicted"/>
<comment type="caution">
    <text evidence="1">The sequence shown here is derived from an EMBL/GenBank/DDBJ whole genome shotgun (WGS) entry which is preliminary data.</text>
</comment>
<dbReference type="EMBL" id="LAZR01046524">
    <property type="protein sequence ID" value="KKK96351.1"/>
    <property type="molecule type" value="Genomic_DNA"/>
</dbReference>
<accession>A0A0F9CI69</accession>
<dbReference type="AlphaFoldDB" id="A0A0F9CI69"/>
<feature type="non-terminal residue" evidence="1">
    <location>
        <position position="1"/>
    </location>
</feature>
<evidence type="ECO:0000313" key="1">
    <source>
        <dbReference type="EMBL" id="KKK96351.1"/>
    </source>
</evidence>